<evidence type="ECO:0000313" key="9">
    <source>
        <dbReference type="Proteomes" id="UP000301870"/>
    </source>
</evidence>
<dbReference type="GO" id="GO:0008270">
    <property type="term" value="F:zinc ion binding"/>
    <property type="evidence" value="ECO:0007669"/>
    <property type="project" value="UniProtKB-UniRule"/>
</dbReference>
<dbReference type="InterPro" id="IPR036236">
    <property type="entry name" value="Znf_C2H2_sf"/>
</dbReference>
<reference evidence="10" key="1">
    <citation type="submission" date="2025-08" db="UniProtKB">
        <authorList>
            <consortium name="RefSeq"/>
        </authorList>
    </citation>
    <scope>IDENTIFICATION</scope>
    <source>
        <strain evidence="10">Ishihara</strain>
        <tissue evidence="10">Whole body</tissue>
    </source>
</reference>
<dbReference type="InterPro" id="IPR013087">
    <property type="entry name" value="Znf_C2H2_type"/>
</dbReference>
<feature type="binding site" evidence="6">
    <location>
        <position position="51"/>
    </location>
    <ligand>
        <name>Zn(2+)</name>
        <dbReference type="ChEBI" id="CHEBI:29105"/>
    </ligand>
</feature>
<dbReference type="Pfam" id="PF00096">
    <property type="entry name" value="zf-C2H2"/>
    <property type="match status" value="3"/>
</dbReference>
<dbReference type="PANTHER" id="PTHR24379:SF121">
    <property type="entry name" value="C2H2-TYPE DOMAIN-CONTAINING PROTEIN"/>
    <property type="match status" value="1"/>
</dbReference>
<dbReference type="FunFam" id="3.30.160.60:FF:000688">
    <property type="entry name" value="zinc finger protein 197 isoform X1"/>
    <property type="match status" value="1"/>
</dbReference>
<dbReference type="SMART" id="SM00868">
    <property type="entry name" value="zf-AD"/>
    <property type="match status" value="1"/>
</dbReference>
<feature type="domain" description="C2H2-type" evidence="7">
    <location>
        <begin position="511"/>
        <end position="538"/>
    </location>
</feature>
<dbReference type="InterPro" id="IPR012934">
    <property type="entry name" value="Znf_AD"/>
</dbReference>
<evidence type="ECO:0000256" key="1">
    <source>
        <dbReference type="ARBA" id="ARBA00022723"/>
    </source>
</evidence>
<keyword evidence="2" id="KW-0677">Repeat</keyword>
<evidence type="ECO:0000259" key="8">
    <source>
        <dbReference type="PROSITE" id="PS51915"/>
    </source>
</evidence>
<proteinExistence type="predicted"/>
<evidence type="ECO:0000259" key="7">
    <source>
        <dbReference type="PROSITE" id="PS50157"/>
    </source>
</evidence>
<organism evidence="9 10">
    <name type="scientific">Spodoptera litura</name>
    <name type="common">Asian cotton leafworm</name>
    <dbReference type="NCBI Taxonomy" id="69820"/>
    <lineage>
        <taxon>Eukaryota</taxon>
        <taxon>Metazoa</taxon>
        <taxon>Ecdysozoa</taxon>
        <taxon>Arthropoda</taxon>
        <taxon>Hexapoda</taxon>
        <taxon>Insecta</taxon>
        <taxon>Pterygota</taxon>
        <taxon>Neoptera</taxon>
        <taxon>Endopterygota</taxon>
        <taxon>Lepidoptera</taxon>
        <taxon>Glossata</taxon>
        <taxon>Ditrysia</taxon>
        <taxon>Noctuoidea</taxon>
        <taxon>Noctuidae</taxon>
        <taxon>Amphipyrinae</taxon>
        <taxon>Spodoptera</taxon>
    </lineage>
</organism>
<feature type="domain" description="C2H2-type" evidence="7">
    <location>
        <begin position="256"/>
        <end position="283"/>
    </location>
</feature>
<feature type="domain" description="C2H2-type" evidence="7">
    <location>
        <begin position="566"/>
        <end position="594"/>
    </location>
</feature>
<dbReference type="GO" id="GO:0030674">
    <property type="term" value="F:protein-macromolecule adaptor activity"/>
    <property type="evidence" value="ECO:0007669"/>
    <property type="project" value="UniProtKB-ARBA"/>
</dbReference>
<feature type="domain" description="C2H2-type" evidence="7">
    <location>
        <begin position="595"/>
        <end position="618"/>
    </location>
</feature>
<keyword evidence="4 6" id="KW-0862">Zinc</keyword>
<feature type="domain" description="C2H2-type" evidence="7">
    <location>
        <begin position="539"/>
        <end position="566"/>
    </location>
</feature>
<evidence type="ECO:0000256" key="6">
    <source>
        <dbReference type="PROSITE-ProRule" id="PRU01263"/>
    </source>
</evidence>
<dbReference type="SUPFAM" id="SSF57667">
    <property type="entry name" value="beta-beta-alpha zinc fingers"/>
    <property type="match status" value="5"/>
</dbReference>
<evidence type="ECO:0000256" key="5">
    <source>
        <dbReference type="PROSITE-ProRule" id="PRU00042"/>
    </source>
</evidence>
<keyword evidence="3 5" id="KW-0863">Zinc-finger</keyword>
<feature type="domain" description="ZAD" evidence="8">
    <location>
        <begin position="5"/>
        <end position="75"/>
    </location>
</feature>
<feature type="binding site" evidence="6">
    <location>
        <position position="48"/>
    </location>
    <ligand>
        <name>Zn(2+)</name>
        <dbReference type="ChEBI" id="CHEBI:29105"/>
    </ligand>
</feature>
<feature type="binding site" evidence="6">
    <location>
        <position position="7"/>
    </location>
    <ligand>
        <name>Zn(2+)</name>
        <dbReference type="ChEBI" id="CHEBI:29105"/>
    </ligand>
</feature>
<dbReference type="PANTHER" id="PTHR24379">
    <property type="entry name" value="KRAB AND ZINC FINGER DOMAIN-CONTAINING"/>
    <property type="match status" value="1"/>
</dbReference>
<dbReference type="GO" id="GO:0005634">
    <property type="term" value="C:nucleus"/>
    <property type="evidence" value="ECO:0007669"/>
    <property type="project" value="InterPro"/>
</dbReference>
<feature type="binding site" evidence="6">
    <location>
        <position position="10"/>
    </location>
    <ligand>
        <name>Zn(2+)</name>
        <dbReference type="ChEBI" id="CHEBI:29105"/>
    </ligand>
</feature>
<dbReference type="RefSeq" id="XP_022828297.1">
    <property type="nucleotide sequence ID" value="XM_022972529.1"/>
</dbReference>
<evidence type="ECO:0000256" key="3">
    <source>
        <dbReference type="ARBA" id="ARBA00022771"/>
    </source>
</evidence>
<evidence type="ECO:0000313" key="10">
    <source>
        <dbReference type="RefSeq" id="XP_022828297.1"/>
    </source>
</evidence>
<name>A0A9J7EGU6_SPOLT</name>
<dbReference type="SMART" id="SM00355">
    <property type="entry name" value="ZnF_C2H2"/>
    <property type="match status" value="12"/>
</dbReference>
<sequence>MGKFKYCRVCLVTDVKMFSLETSSSDSIGVVYSHLVQVPIFDRDQHVCFVCASLLHKFQEFKSKCLRAHNILSRFQFGPTRITKKTIKNIDRKFNKLESNLNVTHLSEQNQVFNEDTEIETKQIQGEGTYKLEVSEKFDQEISEIDENNDFDESSNDINADFIDVTEETLEEVEDVKTKTKKRQLETVIKSEDNFSDDEPLSKSMTERAPIMKSTGKQMDMSIFDDYGTITYLTPEDAKKELLLRKETSNYKLCKFKCELCYRGFEVKTAFDNHTKSHSPENGDYGCDICHLWFPVQASLCKHRITHKRKFTCKVCPYVCYDMSQAKAHVSLHRGKKYPCKHCGEVFSMPNTLIMHTRLKHLKESTVRESVCQLCGDVFGAPKGLYLHQLKVHKQVENDELGPKCEDCNAHFASELAWKRHLVLSSKHKVSNGCKICGDTFSNSEGLKAHMTVHNRTHLQNYRTYVKKWPGDCPICDKWLATRAAYENHVMTEHPDTEEANKITFEKETSFVCELCGQIFKKQCFLKYHLHKHTGERPYKCVDCDKTFQTASGLSIHRSIHKPKTLKCHLCARRFSLKSAIAKHMKYAHLGVRPYKCTICDKLFVYLCDLKQHNKYVHDKVPWPKKKPKTKTVDEATYME</sequence>
<dbReference type="Pfam" id="PF12874">
    <property type="entry name" value="zf-met"/>
    <property type="match status" value="1"/>
</dbReference>
<dbReference type="GeneID" id="111357726"/>
<evidence type="ECO:0000256" key="4">
    <source>
        <dbReference type="ARBA" id="ARBA00022833"/>
    </source>
</evidence>
<dbReference type="FunFam" id="3.30.160.60:FF:000446">
    <property type="entry name" value="Zinc finger protein"/>
    <property type="match status" value="1"/>
</dbReference>
<dbReference type="PROSITE" id="PS50157">
    <property type="entry name" value="ZINC_FINGER_C2H2_2"/>
    <property type="match status" value="7"/>
</dbReference>
<dbReference type="PROSITE" id="PS00028">
    <property type="entry name" value="ZINC_FINGER_C2H2_1"/>
    <property type="match status" value="9"/>
</dbReference>
<dbReference type="Proteomes" id="UP000301870">
    <property type="component" value="Chromosome 25"/>
</dbReference>
<gene>
    <name evidence="10" type="primary">LOC111357726</name>
</gene>
<accession>A0A9J7EGU6</accession>
<feature type="domain" description="C2H2-type" evidence="7">
    <location>
        <begin position="338"/>
        <end position="366"/>
    </location>
</feature>
<keyword evidence="9" id="KW-1185">Reference proteome</keyword>
<dbReference type="PROSITE" id="PS51915">
    <property type="entry name" value="ZAD"/>
    <property type="match status" value="1"/>
</dbReference>
<feature type="domain" description="C2H2-type" evidence="7">
    <location>
        <begin position="432"/>
        <end position="459"/>
    </location>
</feature>
<dbReference type="AlphaFoldDB" id="A0A9J7EGU6"/>
<evidence type="ECO:0000256" key="2">
    <source>
        <dbReference type="ARBA" id="ARBA00022737"/>
    </source>
</evidence>
<protein>
    <submittedName>
        <fullName evidence="10">Zinc finger protein 43-like</fullName>
    </submittedName>
</protein>
<dbReference type="Gene3D" id="3.30.160.60">
    <property type="entry name" value="Classic Zinc Finger"/>
    <property type="match status" value="6"/>
</dbReference>
<dbReference type="OrthoDB" id="8823111at2759"/>
<keyword evidence="1 6" id="KW-0479">Metal-binding</keyword>
<dbReference type="KEGG" id="sliu:111357726"/>